<reference evidence="2 5" key="2">
    <citation type="submission" date="2020-08" db="EMBL/GenBank/DDBJ databases">
        <title>Genomic Encyclopedia of Type Strains, Phase IV (KMG-IV): sequencing the most valuable type-strain genomes for metagenomic binning, comparative biology and taxonomic classification.</title>
        <authorList>
            <person name="Goeker M."/>
        </authorList>
    </citation>
    <scope>NUCLEOTIDE SEQUENCE [LARGE SCALE GENOMIC DNA]</scope>
    <source>
        <strain evidence="2 5">DSM 8510</strain>
    </source>
</reference>
<gene>
    <name evidence="2" type="ORF">FHS52_001361</name>
    <name evidence="3" type="ORF">GRI59_12865</name>
</gene>
<feature type="region of interest" description="Disordered" evidence="1">
    <location>
        <begin position="141"/>
        <end position="161"/>
    </location>
</feature>
<dbReference type="PROSITE" id="PS51257">
    <property type="entry name" value="PROKAR_LIPOPROTEIN"/>
    <property type="match status" value="1"/>
</dbReference>
<dbReference type="Proteomes" id="UP000430021">
    <property type="component" value="Unassembled WGS sequence"/>
</dbReference>
<comment type="caution">
    <text evidence="3">The sequence shown here is derived from an EMBL/GenBank/DDBJ whole genome shotgun (WGS) entry which is preliminary data.</text>
</comment>
<dbReference type="AlphaFoldDB" id="A0A6I4UPS2"/>
<name>A0A6I4UPS2_9SPHN</name>
<protein>
    <submittedName>
        <fullName evidence="3">DUF3617 family protein</fullName>
    </submittedName>
</protein>
<dbReference type="EMBL" id="JACICE010000002">
    <property type="protein sequence ID" value="MBB3775392.1"/>
    <property type="molecule type" value="Genomic_DNA"/>
</dbReference>
<evidence type="ECO:0000313" key="2">
    <source>
        <dbReference type="EMBL" id="MBB3775392.1"/>
    </source>
</evidence>
<dbReference type="EMBL" id="WTYB01000002">
    <property type="protein sequence ID" value="MXP39497.1"/>
    <property type="molecule type" value="Genomic_DNA"/>
</dbReference>
<keyword evidence="5" id="KW-1185">Reference proteome</keyword>
<proteinExistence type="predicted"/>
<dbReference type="Proteomes" id="UP000548685">
    <property type="component" value="Unassembled WGS sequence"/>
</dbReference>
<reference evidence="3 4" key="1">
    <citation type="submission" date="2019-12" db="EMBL/GenBank/DDBJ databases">
        <title>Genomic-based taxomic classification of the family Erythrobacteraceae.</title>
        <authorList>
            <person name="Xu L."/>
        </authorList>
    </citation>
    <scope>NUCLEOTIDE SEQUENCE [LARGE SCALE GENOMIC DNA]</scope>
    <source>
        <strain evidence="3 4">JCM 10282</strain>
    </source>
</reference>
<evidence type="ECO:0000313" key="4">
    <source>
        <dbReference type="Proteomes" id="UP000430021"/>
    </source>
</evidence>
<dbReference type="InterPro" id="IPR022061">
    <property type="entry name" value="DUF3617"/>
</dbReference>
<sequence length="161" mass="16737">MKQTLATLPLIAILAACGQADGELNPGNWKSTMAMSKFDIPGAPPEVAERAKTMLGQSQTTEACMSEAEAKAGVRSMSNSMQQGDCTMEDFKQGGGTMSGTMVCEGTGGGFGAPKMAMTGTYTADKVTMVMAGEIADDKLPGGKANMEMSLTSERTGECKR</sequence>
<dbReference type="Pfam" id="PF12276">
    <property type="entry name" value="DUF3617"/>
    <property type="match status" value="1"/>
</dbReference>
<dbReference type="RefSeq" id="WP_160761526.1">
    <property type="nucleotide sequence ID" value="NZ_BAAADZ010000010.1"/>
</dbReference>
<evidence type="ECO:0000313" key="5">
    <source>
        <dbReference type="Proteomes" id="UP000548685"/>
    </source>
</evidence>
<evidence type="ECO:0000256" key="1">
    <source>
        <dbReference type="SAM" id="MobiDB-lite"/>
    </source>
</evidence>
<evidence type="ECO:0000313" key="3">
    <source>
        <dbReference type="EMBL" id="MXP39497.1"/>
    </source>
</evidence>
<organism evidence="3 4">
    <name type="scientific">Erythrobacter ramosus</name>
    <dbReference type="NCBI Taxonomy" id="35811"/>
    <lineage>
        <taxon>Bacteria</taxon>
        <taxon>Pseudomonadati</taxon>
        <taxon>Pseudomonadota</taxon>
        <taxon>Alphaproteobacteria</taxon>
        <taxon>Sphingomonadales</taxon>
        <taxon>Erythrobacteraceae</taxon>
        <taxon>Erythrobacter/Porphyrobacter group</taxon>
        <taxon>Erythrobacter</taxon>
    </lineage>
</organism>
<dbReference type="OrthoDB" id="7405484at2"/>
<accession>A0A6I4UPS2</accession>